<dbReference type="AlphaFoldDB" id="A0ABD1Z746"/>
<organism evidence="1 2">
    <name type="scientific">Riccia fluitans</name>
    <dbReference type="NCBI Taxonomy" id="41844"/>
    <lineage>
        <taxon>Eukaryota</taxon>
        <taxon>Viridiplantae</taxon>
        <taxon>Streptophyta</taxon>
        <taxon>Embryophyta</taxon>
        <taxon>Marchantiophyta</taxon>
        <taxon>Marchantiopsida</taxon>
        <taxon>Marchantiidae</taxon>
        <taxon>Marchantiales</taxon>
        <taxon>Ricciaceae</taxon>
        <taxon>Riccia</taxon>
    </lineage>
</organism>
<proteinExistence type="predicted"/>
<evidence type="ECO:0000313" key="1">
    <source>
        <dbReference type="EMBL" id="KAL2642724.1"/>
    </source>
</evidence>
<reference evidence="1 2" key="1">
    <citation type="submission" date="2024-09" db="EMBL/GenBank/DDBJ databases">
        <title>Chromosome-scale assembly of Riccia fluitans.</title>
        <authorList>
            <person name="Paukszto L."/>
            <person name="Sawicki J."/>
            <person name="Karawczyk K."/>
            <person name="Piernik-Szablinska J."/>
            <person name="Szczecinska M."/>
            <person name="Mazdziarz M."/>
        </authorList>
    </citation>
    <scope>NUCLEOTIDE SEQUENCE [LARGE SCALE GENOMIC DNA]</scope>
    <source>
        <strain evidence="1">Rf_01</strain>
        <tissue evidence="1">Aerial parts of the thallus</tissue>
    </source>
</reference>
<dbReference type="EMBL" id="JBHFFA010000002">
    <property type="protein sequence ID" value="KAL2642724.1"/>
    <property type="molecule type" value="Genomic_DNA"/>
</dbReference>
<protein>
    <submittedName>
        <fullName evidence="1">Uncharacterized protein</fullName>
    </submittedName>
</protein>
<comment type="caution">
    <text evidence="1">The sequence shown here is derived from an EMBL/GenBank/DDBJ whole genome shotgun (WGS) entry which is preliminary data.</text>
</comment>
<keyword evidence="2" id="KW-1185">Reference proteome</keyword>
<name>A0ABD1Z746_9MARC</name>
<evidence type="ECO:0000313" key="2">
    <source>
        <dbReference type="Proteomes" id="UP001605036"/>
    </source>
</evidence>
<sequence>MLLVALISGPCGCPLHSKSPYNLLHQTWTCQRTAGLGTSIRTPICIINCNKLRRLLSPKRSLKCKILLLPTATDTYASDSLTLPVSSIYRIFYWSLRPPFGRLVCTSFKYLPLPQIFNAFIVKHYYSSTQVKVQQCKHQWSPKHSRLNDSSVTWRFKTHNRPAIESNALSDRELQ</sequence>
<dbReference type="Proteomes" id="UP001605036">
    <property type="component" value="Unassembled WGS sequence"/>
</dbReference>
<gene>
    <name evidence="1" type="ORF">R1flu_010311</name>
</gene>
<accession>A0ABD1Z746</accession>